<dbReference type="EMBL" id="UHID01000008">
    <property type="protein sequence ID" value="SUP61971.1"/>
    <property type="molecule type" value="Genomic_DNA"/>
</dbReference>
<protein>
    <submittedName>
        <fullName evidence="2">FkbH like protein</fullName>
    </submittedName>
</protein>
<dbReference type="InterPro" id="IPR036412">
    <property type="entry name" value="HAD-like_sf"/>
</dbReference>
<reference evidence="2 3" key="1">
    <citation type="submission" date="2018-06" db="EMBL/GenBank/DDBJ databases">
        <authorList>
            <consortium name="Pathogen Informatics"/>
            <person name="Doyle S."/>
        </authorList>
    </citation>
    <scope>NUCLEOTIDE SEQUENCE [LARGE SCALE GENOMIC DNA]</scope>
    <source>
        <strain evidence="2 3">NCTC7807</strain>
    </source>
</reference>
<dbReference type="PROSITE" id="PS51186">
    <property type="entry name" value="GNAT"/>
    <property type="match status" value="1"/>
</dbReference>
<dbReference type="Gene3D" id="3.40.630.30">
    <property type="match status" value="1"/>
</dbReference>
<dbReference type="InterPro" id="IPR010037">
    <property type="entry name" value="FkbH_domain"/>
</dbReference>
<dbReference type="InterPro" id="IPR016181">
    <property type="entry name" value="Acyl_CoA_acyltransferase"/>
</dbReference>
<dbReference type="InterPro" id="IPR000182">
    <property type="entry name" value="GNAT_dom"/>
</dbReference>
<dbReference type="NCBIfam" id="TIGR01681">
    <property type="entry name" value="HAD-SF-IIIC"/>
    <property type="match status" value="1"/>
</dbReference>
<dbReference type="SUPFAM" id="SSF56784">
    <property type="entry name" value="HAD-like"/>
    <property type="match status" value="1"/>
</dbReference>
<dbReference type="AlphaFoldDB" id="A0A380P9R8"/>
<dbReference type="SUPFAM" id="SSF55729">
    <property type="entry name" value="Acyl-CoA N-acyltransferases (Nat)"/>
    <property type="match status" value="1"/>
</dbReference>
<name>A0A380P9R8_STRGR</name>
<proteinExistence type="predicted"/>
<dbReference type="Gene3D" id="3.40.50.1000">
    <property type="entry name" value="HAD superfamily/HAD-like"/>
    <property type="match status" value="1"/>
</dbReference>
<evidence type="ECO:0000259" key="1">
    <source>
        <dbReference type="PROSITE" id="PS51186"/>
    </source>
</evidence>
<dbReference type="InterPro" id="IPR023214">
    <property type="entry name" value="HAD_sf"/>
</dbReference>
<accession>A0A380P9R8</accession>
<organism evidence="2 3">
    <name type="scientific">Streptomyces griseus</name>
    <dbReference type="NCBI Taxonomy" id="1911"/>
    <lineage>
        <taxon>Bacteria</taxon>
        <taxon>Bacillati</taxon>
        <taxon>Actinomycetota</taxon>
        <taxon>Actinomycetes</taxon>
        <taxon>Kitasatosporales</taxon>
        <taxon>Streptomycetaceae</taxon>
        <taxon>Streptomyces</taxon>
    </lineage>
</organism>
<dbReference type="InterPro" id="IPR010033">
    <property type="entry name" value="HAD_SF_ppase_IIIC"/>
</dbReference>
<sequence>MTADAPATVKCLVWDLDDTLWSGTLLEGDDPRPAEATLHTLRALDERGVLHAVASRGDHATATAHLARLGLAELFTAVEIGWGAKSASVRRVAEALGIGVDSLAFVDNDPVERAEVAAAHPRVRCYEPEAVPSFLSLPEFRPRHLTEESRRRREMYRAELGRKRAEETYEGAPGEFLASLRLELTVREATEADFARAHELTVRTHQLNTTGRTYDLAELRQLSRSPHHRVTVAGLEDVHGSYGTVGLVVTENEADRTVLRLLLLSCRVMSRGIGPALIGHVVRQALAEGRRPQAEFVPTDVNRAMLVNLRFAGFRPPGDATRPTPGEPLLLEFPADAPPPAVPGHVRLLTPTGGPDE</sequence>
<dbReference type="RefSeq" id="WP_115069653.1">
    <property type="nucleotide sequence ID" value="NZ_UHID01000008.1"/>
</dbReference>
<dbReference type="GeneID" id="95070906"/>
<evidence type="ECO:0000313" key="3">
    <source>
        <dbReference type="Proteomes" id="UP000254150"/>
    </source>
</evidence>
<dbReference type="NCBIfam" id="TIGR01686">
    <property type="entry name" value="FkbH"/>
    <property type="match status" value="1"/>
</dbReference>
<feature type="domain" description="N-acetyltransferase" evidence="1">
    <location>
        <begin position="184"/>
        <end position="336"/>
    </location>
</feature>
<gene>
    <name evidence="2" type="ORF">NCTC7807_05130</name>
</gene>
<evidence type="ECO:0000313" key="2">
    <source>
        <dbReference type="EMBL" id="SUP61971.1"/>
    </source>
</evidence>
<dbReference type="GO" id="GO:0016747">
    <property type="term" value="F:acyltransferase activity, transferring groups other than amino-acyl groups"/>
    <property type="evidence" value="ECO:0007669"/>
    <property type="project" value="InterPro"/>
</dbReference>
<dbReference type="Proteomes" id="UP000254150">
    <property type="component" value="Unassembled WGS sequence"/>
</dbReference>